<reference evidence="1 2" key="1">
    <citation type="journal article" date="2021" name="Nat. Commun.">
        <title>Genetic determinants of endophytism in the Arabidopsis root mycobiome.</title>
        <authorList>
            <person name="Mesny F."/>
            <person name="Miyauchi S."/>
            <person name="Thiergart T."/>
            <person name="Pickel B."/>
            <person name="Atanasova L."/>
            <person name="Karlsson M."/>
            <person name="Huettel B."/>
            <person name="Barry K.W."/>
            <person name="Haridas S."/>
            <person name="Chen C."/>
            <person name="Bauer D."/>
            <person name="Andreopoulos W."/>
            <person name="Pangilinan J."/>
            <person name="LaButti K."/>
            <person name="Riley R."/>
            <person name="Lipzen A."/>
            <person name="Clum A."/>
            <person name="Drula E."/>
            <person name="Henrissat B."/>
            <person name="Kohler A."/>
            <person name="Grigoriev I.V."/>
            <person name="Martin F.M."/>
            <person name="Hacquard S."/>
        </authorList>
    </citation>
    <scope>NUCLEOTIDE SEQUENCE [LARGE SCALE GENOMIC DNA]</scope>
    <source>
        <strain evidence="1 2">MPI-SDFR-AT-0079</strain>
    </source>
</reference>
<protein>
    <submittedName>
        <fullName evidence="1">Uncharacterized protein</fullName>
    </submittedName>
</protein>
<proteinExistence type="predicted"/>
<name>A0ACB7PNX1_9PEZI</name>
<gene>
    <name evidence="1" type="ORF">F5144DRAFT_556525</name>
</gene>
<evidence type="ECO:0000313" key="1">
    <source>
        <dbReference type="EMBL" id="KAH6650565.1"/>
    </source>
</evidence>
<accession>A0ACB7PNX1</accession>
<keyword evidence="2" id="KW-1185">Reference proteome</keyword>
<sequence length="324" mass="35712">MVPPLSRPSICGLQAALSSCRISTTTTTTTKTLTNTTRTSPWRRPFSSTPRPSQMGPVPPESPRFITIPEPPQSSEPKLPPIKGHLPIPRDMFPKREGDRKVKRGYLRAVTRVSKAERAGLAPKSDEEARHRVLAAARRSALASGVHGLYERKVERQKRATERSERRRQANLAAATAPERLDDVLTRPTVRAATALVTHVEADPERFEKAEAARAQHQERLEVKAEARRDALAQLYVAAQRFIIDEAELEARIEAIFTADHHRIGGRDRGQSIWDLDSAPVSVADLQAAMSGLSSKAIEGHTSNAVKTTKRQKSVAEELTGGKL</sequence>
<dbReference type="EMBL" id="JAGIZQ010000001">
    <property type="protein sequence ID" value="KAH6650565.1"/>
    <property type="molecule type" value="Genomic_DNA"/>
</dbReference>
<dbReference type="Proteomes" id="UP000724584">
    <property type="component" value="Unassembled WGS sequence"/>
</dbReference>
<organism evidence="1 2">
    <name type="scientific">Chaetomium tenue</name>
    <dbReference type="NCBI Taxonomy" id="1854479"/>
    <lineage>
        <taxon>Eukaryota</taxon>
        <taxon>Fungi</taxon>
        <taxon>Dikarya</taxon>
        <taxon>Ascomycota</taxon>
        <taxon>Pezizomycotina</taxon>
        <taxon>Sordariomycetes</taxon>
        <taxon>Sordariomycetidae</taxon>
        <taxon>Sordariales</taxon>
        <taxon>Chaetomiaceae</taxon>
        <taxon>Chaetomium</taxon>
    </lineage>
</organism>
<evidence type="ECO:0000313" key="2">
    <source>
        <dbReference type="Proteomes" id="UP000724584"/>
    </source>
</evidence>
<comment type="caution">
    <text evidence="1">The sequence shown here is derived from an EMBL/GenBank/DDBJ whole genome shotgun (WGS) entry which is preliminary data.</text>
</comment>